<evidence type="ECO:0000313" key="3">
    <source>
        <dbReference type="EMBL" id="GEQ96930.1"/>
    </source>
</evidence>
<accession>A0A5A7MLU8</accession>
<evidence type="ECO:0000313" key="4">
    <source>
        <dbReference type="Proteomes" id="UP000322084"/>
    </source>
</evidence>
<dbReference type="GO" id="GO:0003677">
    <property type="term" value="F:DNA binding"/>
    <property type="evidence" value="ECO:0007669"/>
    <property type="project" value="UniProtKB-UniRule"/>
</dbReference>
<organism evidence="3 4">
    <name type="scientific">Iodidimonas gelatinilytica</name>
    <dbReference type="NCBI Taxonomy" id="1236966"/>
    <lineage>
        <taxon>Bacteria</taxon>
        <taxon>Pseudomonadati</taxon>
        <taxon>Pseudomonadota</taxon>
        <taxon>Alphaproteobacteria</taxon>
        <taxon>Iodidimonadales</taxon>
        <taxon>Iodidimonadaceae</taxon>
        <taxon>Iodidimonas</taxon>
    </lineage>
</organism>
<dbReference type="Gene3D" id="2.30.30.390">
    <property type="entry name" value="Hemimethylated DNA-binding domain"/>
    <property type="match status" value="1"/>
</dbReference>
<protein>
    <recommendedName>
        <fullName evidence="1">Heat shock protein HspQ</fullName>
    </recommendedName>
</protein>
<dbReference type="PANTHER" id="PTHR48439:SF1">
    <property type="entry name" value="HEMIMETHYLATED DNA-BINDING DOMAIN-CONTAINING PROTEIN"/>
    <property type="match status" value="1"/>
</dbReference>
<dbReference type="PANTHER" id="PTHR48439">
    <property type="entry name" value="HEMIMETHYLATED DNA-BINDING DOMAIN-CONTAINING PROTEIN"/>
    <property type="match status" value="1"/>
</dbReference>
<dbReference type="Pfam" id="PF08755">
    <property type="entry name" value="YccV-like"/>
    <property type="match status" value="1"/>
</dbReference>
<dbReference type="InterPro" id="IPR053189">
    <property type="entry name" value="Clp_protease_adapter_ClpF"/>
</dbReference>
<dbReference type="EMBL" id="BKCL01000001">
    <property type="protein sequence ID" value="GEQ96930.1"/>
    <property type="molecule type" value="Genomic_DNA"/>
</dbReference>
<evidence type="ECO:0000256" key="1">
    <source>
        <dbReference type="NCBIfam" id="TIGR02097"/>
    </source>
</evidence>
<feature type="domain" description="Hemimethylated DNA-binding" evidence="2">
    <location>
        <begin position="6"/>
        <end position="104"/>
    </location>
</feature>
<sequence>MPKLGEGQFCIGQVVKHRLFSFRGVIFDVDPEFDNNEEWWEAIPEEARPKKEQPFYHVLAENDTSTYFAYVSQQNLEPDSGGPCRHPDIDDLFDSFDGGRYSLKSISLN</sequence>
<comment type="caution">
    <text evidence="3">The sequence shown here is derived from an EMBL/GenBank/DDBJ whole genome shotgun (WGS) entry which is preliminary data.</text>
</comment>
<evidence type="ECO:0000259" key="2">
    <source>
        <dbReference type="SMART" id="SM00992"/>
    </source>
</evidence>
<proteinExistence type="predicted"/>
<dbReference type="InterPro" id="IPR036623">
    <property type="entry name" value="Hemimethylated_DNA-bd_sf"/>
</dbReference>
<dbReference type="NCBIfam" id="TIGR02097">
    <property type="entry name" value="yccV"/>
    <property type="match status" value="1"/>
</dbReference>
<name>A0A5A7MLU8_9PROT</name>
<gene>
    <name evidence="3" type="ORF">JCM17844_05670</name>
</gene>
<dbReference type="InterPro" id="IPR011722">
    <property type="entry name" value="Hemimethylated_DNA-bd_dom"/>
</dbReference>
<dbReference type="AlphaFoldDB" id="A0A5A7MLU8"/>
<reference evidence="3 4" key="1">
    <citation type="submission" date="2019-09" db="EMBL/GenBank/DDBJ databases">
        <title>NBRP : Genome information of microbial organism related human and environment.</title>
        <authorList>
            <person name="Hattori M."/>
            <person name="Oshima K."/>
            <person name="Inaba H."/>
            <person name="Suda W."/>
            <person name="Sakamoto M."/>
            <person name="Iino T."/>
            <person name="Kitahara M."/>
            <person name="Oshida Y."/>
            <person name="Iida T."/>
            <person name="Kudo T."/>
            <person name="Itoh T."/>
            <person name="Ohkuma M."/>
        </authorList>
    </citation>
    <scope>NUCLEOTIDE SEQUENCE [LARGE SCALE GENOMIC DNA]</scope>
    <source>
        <strain evidence="3 4">Hi-2</strain>
    </source>
</reference>
<dbReference type="SMART" id="SM00992">
    <property type="entry name" value="YccV-like"/>
    <property type="match status" value="1"/>
</dbReference>
<keyword evidence="3" id="KW-0238">DNA-binding</keyword>
<dbReference type="SUPFAM" id="SSF141255">
    <property type="entry name" value="YccV-like"/>
    <property type="match status" value="1"/>
</dbReference>
<dbReference type="Proteomes" id="UP000322084">
    <property type="component" value="Unassembled WGS sequence"/>
</dbReference>